<evidence type="ECO:0000313" key="3">
    <source>
        <dbReference type="Proteomes" id="UP000011115"/>
    </source>
</evidence>
<dbReference type="EnsemblPlants" id="PGSC0003DMT400093781">
    <property type="protein sequence ID" value="PGSC0003DMT400093781"/>
    <property type="gene ID" value="PGSC0003DMG400043352"/>
</dbReference>
<protein>
    <submittedName>
        <fullName evidence="2">Reverse transcriptase</fullName>
    </submittedName>
</protein>
<dbReference type="Proteomes" id="UP000011115">
    <property type="component" value="Unassembled WGS sequence"/>
</dbReference>
<dbReference type="InParanoid" id="M1DSP2"/>
<accession>M1DSP2</accession>
<dbReference type="HOGENOM" id="CLU_1296326_0_0_1"/>
<evidence type="ECO:0000256" key="1">
    <source>
        <dbReference type="SAM" id="MobiDB-lite"/>
    </source>
</evidence>
<dbReference type="InterPro" id="IPR053098">
    <property type="entry name" value="Petuviruses_polyprotein"/>
</dbReference>
<keyword evidence="3" id="KW-1185">Reference proteome</keyword>
<reference evidence="2" key="2">
    <citation type="submission" date="2015-06" db="UniProtKB">
        <authorList>
            <consortium name="EnsemblPlants"/>
        </authorList>
    </citation>
    <scope>IDENTIFICATION</scope>
    <source>
        <strain evidence="2">DM1-3 516 R44</strain>
    </source>
</reference>
<feature type="region of interest" description="Disordered" evidence="1">
    <location>
        <begin position="1"/>
        <end position="20"/>
    </location>
</feature>
<dbReference type="AlphaFoldDB" id="M1DSP2"/>
<dbReference type="OMA" id="PRLWKQQ"/>
<proteinExistence type="predicted"/>
<evidence type="ECO:0000313" key="2">
    <source>
        <dbReference type="EnsemblPlants" id="PGSC0003DMT400093781"/>
    </source>
</evidence>
<reference evidence="3" key="1">
    <citation type="journal article" date="2011" name="Nature">
        <title>Genome sequence and analysis of the tuber crop potato.</title>
        <authorList>
            <consortium name="The Potato Genome Sequencing Consortium"/>
        </authorList>
    </citation>
    <scope>NUCLEOTIDE SEQUENCE [LARGE SCALE GENOMIC DNA]</scope>
    <source>
        <strain evidence="3">cv. DM1-3 516 R44</strain>
    </source>
</reference>
<dbReference type="eggNOG" id="ENOG502RB8Z">
    <property type="taxonomic scope" value="Eukaryota"/>
</dbReference>
<dbReference type="PaxDb" id="4113-PGSC0003DMT400093781"/>
<name>M1DSP2_SOLTU</name>
<dbReference type="PANTHER" id="PTHR48435">
    <property type="entry name" value="POLYPROTEIN"/>
    <property type="match status" value="1"/>
</dbReference>
<organism evidence="2 3">
    <name type="scientific">Solanum tuberosum</name>
    <name type="common">Potato</name>
    <dbReference type="NCBI Taxonomy" id="4113"/>
    <lineage>
        <taxon>Eukaryota</taxon>
        <taxon>Viridiplantae</taxon>
        <taxon>Streptophyta</taxon>
        <taxon>Embryophyta</taxon>
        <taxon>Tracheophyta</taxon>
        <taxon>Spermatophyta</taxon>
        <taxon>Magnoliopsida</taxon>
        <taxon>eudicotyledons</taxon>
        <taxon>Gunneridae</taxon>
        <taxon>Pentapetalae</taxon>
        <taxon>asterids</taxon>
        <taxon>lamiids</taxon>
        <taxon>Solanales</taxon>
        <taxon>Solanaceae</taxon>
        <taxon>Solanoideae</taxon>
        <taxon>Solaneae</taxon>
        <taxon>Solanum</taxon>
    </lineage>
</organism>
<dbReference type="PANTHER" id="PTHR48435:SF1">
    <property type="entry name" value="POLYPROTEIN"/>
    <property type="match status" value="1"/>
</dbReference>
<dbReference type="Gramene" id="PGSC0003DMT400093781">
    <property type="protein sequence ID" value="PGSC0003DMT400093781"/>
    <property type="gene ID" value="PGSC0003DMG400043352"/>
</dbReference>
<sequence length="213" mass="24128">MSISESLPSSSTSCKSASSSFASSSCKSLAKVNMSLTLSKTLSCKYDYLYEVDVLHLENKISSTYLPLLNPYSAFVKKSYNPWMQIRSLVQQKPKGVREYVVVLKLYQHPILANQEEQFITLQMPEDFPRQWKSLGFTHIDFGAVIVALTYYGRKGQPVVARISLLDTSFYEYQHENLGTSEITLNAGTVFVTVFPNFNMSLQDPYLMEALKI</sequence>